<protein>
    <submittedName>
        <fullName evidence="1">Uncharacterized protein</fullName>
    </submittedName>
</protein>
<evidence type="ECO:0000313" key="1">
    <source>
        <dbReference type="EMBL" id="BDG71176.1"/>
    </source>
</evidence>
<sequence>MTHDPIAAMRHRARHHAEQEARAEREALARLLTDPALVLVTRRMGISDLAAAATTGRIAAGPMLRLLTAAADLAGQARAIAKRSI</sequence>
<gene>
    <name evidence="1" type="ORF">Rmf_11050</name>
</gene>
<reference evidence="1 2" key="1">
    <citation type="journal article" date="2016" name="Microbes Environ.">
        <title>Phylogenetically diverse aerobic anoxygenic phototrophic bacteria isolated from epilithic biofilms in Tama river, Japan.</title>
        <authorList>
            <person name="Hirose S."/>
            <person name="Matsuura K."/>
            <person name="Haruta S."/>
        </authorList>
    </citation>
    <scope>NUCLEOTIDE SEQUENCE [LARGE SCALE GENOMIC DNA]</scope>
    <source>
        <strain evidence="1 2">S08</strain>
    </source>
</reference>
<proteinExistence type="predicted"/>
<dbReference type="EMBL" id="AP025637">
    <property type="protein sequence ID" value="BDG71176.1"/>
    <property type="molecule type" value="Genomic_DNA"/>
</dbReference>
<accession>A0ABM7Y078</accession>
<keyword evidence="2" id="KW-1185">Reference proteome</keyword>
<name>A0ABM7Y078_9PROT</name>
<dbReference type="RefSeq" id="WP_244458464.1">
    <property type="nucleotide sequence ID" value="NZ_AP025637.1"/>
</dbReference>
<dbReference type="Proteomes" id="UP000831327">
    <property type="component" value="Chromosome"/>
</dbReference>
<evidence type="ECO:0000313" key="2">
    <source>
        <dbReference type="Proteomes" id="UP000831327"/>
    </source>
</evidence>
<organism evidence="1 2">
    <name type="scientific">Roseomonas fluvialis</name>
    <dbReference type="NCBI Taxonomy" id="1750527"/>
    <lineage>
        <taxon>Bacteria</taxon>
        <taxon>Pseudomonadati</taxon>
        <taxon>Pseudomonadota</taxon>
        <taxon>Alphaproteobacteria</taxon>
        <taxon>Acetobacterales</taxon>
        <taxon>Roseomonadaceae</taxon>
        <taxon>Roseomonas</taxon>
    </lineage>
</organism>